<evidence type="ECO:0000313" key="4">
    <source>
        <dbReference type="Proteomes" id="UP000828390"/>
    </source>
</evidence>
<keyword evidence="4" id="KW-1185">Reference proteome</keyword>
<evidence type="ECO:0000313" key="3">
    <source>
        <dbReference type="EMBL" id="KAH3754154.1"/>
    </source>
</evidence>
<dbReference type="GO" id="GO:0005615">
    <property type="term" value="C:extracellular space"/>
    <property type="evidence" value="ECO:0007669"/>
    <property type="project" value="TreeGrafter"/>
</dbReference>
<dbReference type="InterPro" id="IPR050373">
    <property type="entry name" value="Fibrinogen_C-term_domain"/>
</dbReference>
<dbReference type="PROSITE" id="PS51406">
    <property type="entry name" value="FIBRINOGEN_C_2"/>
    <property type="match status" value="1"/>
</dbReference>
<dbReference type="PROSITE" id="PS00514">
    <property type="entry name" value="FIBRINOGEN_C_1"/>
    <property type="match status" value="1"/>
</dbReference>
<dbReference type="InterPro" id="IPR036056">
    <property type="entry name" value="Fibrinogen-like_C"/>
</dbReference>
<dbReference type="SUPFAM" id="SSF56496">
    <property type="entry name" value="Fibrinogen C-terminal domain-like"/>
    <property type="match status" value="1"/>
</dbReference>
<dbReference type="EMBL" id="JAIWYP010000010">
    <property type="protein sequence ID" value="KAH3754154.1"/>
    <property type="molecule type" value="Genomic_DNA"/>
</dbReference>
<dbReference type="PANTHER" id="PTHR19143">
    <property type="entry name" value="FIBRINOGEN/TENASCIN/ANGIOPOEITIN"/>
    <property type="match status" value="1"/>
</dbReference>
<name>A0A9D4DRF1_DREPO</name>
<dbReference type="Pfam" id="PF00147">
    <property type="entry name" value="Fibrinogen_C"/>
    <property type="match status" value="1"/>
</dbReference>
<proteinExistence type="predicted"/>
<feature type="domain" description="Fibrinogen C-terminal" evidence="2">
    <location>
        <begin position="1"/>
        <end position="115"/>
    </location>
</feature>
<dbReference type="SMART" id="SM00186">
    <property type="entry name" value="FBG"/>
    <property type="match status" value="1"/>
</dbReference>
<dbReference type="InterPro" id="IPR020837">
    <property type="entry name" value="Fibrinogen_CS"/>
</dbReference>
<reference evidence="3" key="2">
    <citation type="submission" date="2020-11" db="EMBL/GenBank/DDBJ databases">
        <authorList>
            <person name="McCartney M.A."/>
            <person name="Auch B."/>
            <person name="Kono T."/>
            <person name="Mallez S."/>
            <person name="Becker A."/>
            <person name="Gohl D.M."/>
            <person name="Silverstein K.A.T."/>
            <person name="Koren S."/>
            <person name="Bechman K.B."/>
            <person name="Herman A."/>
            <person name="Abrahante J.E."/>
            <person name="Garbe J."/>
        </authorList>
    </citation>
    <scope>NUCLEOTIDE SEQUENCE</scope>
    <source>
        <strain evidence="3">Duluth1</strain>
        <tissue evidence="3">Whole animal</tissue>
    </source>
</reference>
<keyword evidence="1" id="KW-1015">Disulfide bond</keyword>
<comment type="caution">
    <text evidence="3">The sequence shown here is derived from an EMBL/GenBank/DDBJ whole genome shotgun (WGS) entry which is preliminary data.</text>
</comment>
<protein>
    <recommendedName>
        <fullName evidence="2">Fibrinogen C-terminal domain-containing protein</fullName>
    </recommendedName>
</protein>
<evidence type="ECO:0000259" key="2">
    <source>
        <dbReference type="PROSITE" id="PS51406"/>
    </source>
</evidence>
<reference evidence="3" key="1">
    <citation type="journal article" date="2019" name="bioRxiv">
        <title>The Genome of the Zebra Mussel, Dreissena polymorpha: A Resource for Invasive Species Research.</title>
        <authorList>
            <person name="McCartney M.A."/>
            <person name="Auch B."/>
            <person name="Kono T."/>
            <person name="Mallez S."/>
            <person name="Zhang Y."/>
            <person name="Obille A."/>
            <person name="Becker A."/>
            <person name="Abrahante J.E."/>
            <person name="Garbe J."/>
            <person name="Badalamenti J.P."/>
            <person name="Herman A."/>
            <person name="Mangelson H."/>
            <person name="Liachko I."/>
            <person name="Sullivan S."/>
            <person name="Sone E.D."/>
            <person name="Koren S."/>
            <person name="Silverstein K.A.T."/>
            <person name="Beckman K.B."/>
            <person name="Gohl D.M."/>
        </authorList>
    </citation>
    <scope>NUCLEOTIDE SEQUENCE</scope>
    <source>
        <strain evidence="3">Duluth1</strain>
        <tissue evidence="3">Whole animal</tissue>
    </source>
</reference>
<organism evidence="3 4">
    <name type="scientific">Dreissena polymorpha</name>
    <name type="common">Zebra mussel</name>
    <name type="synonym">Mytilus polymorpha</name>
    <dbReference type="NCBI Taxonomy" id="45954"/>
    <lineage>
        <taxon>Eukaryota</taxon>
        <taxon>Metazoa</taxon>
        <taxon>Spiralia</taxon>
        <taxon>Lophotrochozoa</taxon>
        <taxon>Mollusca</taxon>
        <taxon>Bivalvia</taxon>
        <taxon>Autobranchia</taxon>
        <taxon>Heteroconchia</taxon>
        <taxon>Euheterodonta</taxon>
        <taxon>Imparidentia</taxon>
        <taxon>Neoheterodontei</taxon>
        <taxon>Myida</taxon>
        <taxon>Dreissenoidea</taxon>
        <taxon>Dreissenidae</taxon>
        <taxon>Dreissena</taxon>
    </lineage>
</organism>
<accession>A0A9D4DRF1</accession>
<evidence type="ECO:0000256" key="1">
    <source>
        <dbReference type="ARBA" id="ARBA00023157"/>
    </source>
</evidence>
<gene>
    <name evidence="3" type="ORF">DPMN_188817</name>
</gene>
<dbReference type="AlphaFoldDB" id="A0A9D4DRF1"/>
<sequence length="115" mass="12803">MTYNVRSELRIDLMAADGSTAFEVFPNFRLSTAPNCTLHVNQGHGTAGDREGLSSDNGFRFSTYDNDTSITCAKRYHGGWWYSYCTNANLNGEYLTPDTSAATGIFIRILDKMVQ</sequence>
<dbReference type="InterPro" id="IPR014716">
    <property type="entry name" value="Fibrinogen_a/b/g_C_1"/>
</dbReference>
<dbReference type="InterPro" id="IPR002181">
    <property type="entry name" value="Fibrinogen_a/b/g_C_dom"/>
</dbReference>
<dbReference type="Proteomes" id="UP000828390">
    <property type="component" value="Unassembled WGS sequence"/>
</dbReference>
<dbReference type="Gene3D" id="3.90.215.10">
    <property type="entry name" value="Gamma Fibrinogen, chain A, domain 1"/>
    <property type="match status" value="1"/>
</dbReference>